<dbReference type="EMBL" id="FNHB01000008">
    <property type="protein sequence ID" value="SDM87115.1"/>
    <property type="molecule type" value="Genomic_DNA"/>
</dbReference>
<sequence length="168" mass="17499">MTVNIREFCAKLPPRQKALVIVGAAALLLAAVNFFAAAGESDSHQVSSASVPARSGLAVSQPVMPRGFRREAVLKDPFAVPAAYQRPTLPVNTARQPAAGLQTAETVPPVLTGVVSGNSKRLAILEYQSASRAYQAGEQVGPFLLAAVSDHSVILTGPDGNLTLTLGR</sequence>
<keyword evidence="3" id="KW-1185">Reference proteome</keyword>
<dbReference type="AlphaFoldDB" id="A0A1G9WSG2"/>
<reference evidence="2 3" key="1">
    <citation type="submission" date="2016-10" db="EMBL/GenBank/DDBJ databases">
        <authorList>
            <person name="de Groot N.N."/>
        </authorList>
    </citation>
    <scope>NUCLEOTIDE SEQUENCE [LARGE SCALE GENOMIC DNA]</scope>
    <source>
        <strain evidence="2 3">DSM 1736</strain>
    </source>
</reference>
<dbReference type="OrthoDB" id="1683854at2"/>
<feature type="signal peptide" evidence="1">
    <location>
        <begin position="1"/>
        <end position="36"/>
    </location>
</feature>
<protein>
    <recommendedName>
        <fullName evidence="4">Type II secretion system protein GspC N-terminal domain-containing protein</fullName>
    </recommendedName>
</protein>
<organism evidence="2 3">
    <name type="scientific">Dendrosporobacter quercicolus</name>
    <dbReference type="NCBI Taxonomy" id="146817"/>
    <lineage>
        <taxon>Bacteria</taxon>
        <taxon>Bacillati</taxon>
        <taxon>Bacillota</taxon>
        <taxon>Negativicutes</taxon>
        <taxon>Selenomonadales</taxon>
        <taxon>Sporomusaceae</taxon>
        <taxon>Dendrosporobacter</taxon>
    </lineage>
</organism>
<evidence type="ECO:0000256" key="1">
    <source>
        <dbReference type="SAM" id="SignalP"/>
    </source>
</evidence>
<dbReference type="RefSeq" id="WP_092074287.1">
    <property type="nucleotide sequence ID" value="NZ_FNHB01000008.1"/>
</dbReference>
<evidence type="ECO:0000313" key="3">
    <source>
        <dbReference type="Proteomes" id="UP000214880"/>
    </source>
</evidence>
<accession>A0A1G9WSG2</accession>
<dbReference type="Gene3D" id="2.30.30.830">
    <property type="match status" value="1"/>
</dbReference>
<gene>
    <name evidence="2" type="ORF">SAMN04488502_10866</name>
</gene>
<name>A0A1G9WSG2_9FIRM</name>
<feature type="chain" id="PRO_5011490011" description="Type II secretion system protein GspC N-terminal domain-containing protein" evidence="1">
    <location>
        <begin position="37"/>
        <end position="168"/>
    </location>
</feature>
<dbReference type="Proteomes" id="UP000214880">
    <property type="component" value="Unassembled WGS sequence"/>
</dbReference>
<evidence type="ECO:0000313" key="2">
    <source>
        <dbReference type="EMBL" id="SDM87115.1"/>
    </source>
</evidence>
<keyword evidence="1" id="KW-0732">Signal</keyword>
<proteinExistence type="predicted"/>
<dbReference type="STRING" id="146817.SAMN04488502_10866"/>
<evidence type="ECO:0008006" key="4">
    <source>
        <dbReference type="Google" id="ProtNLM"/>
    </source>
</evidence>